<gene>
    <name evidence="11" type="ORF">CBOVIS_LOCUS10758</name>
</gene>
<keyword evidence="8" id="KW-0175">Coiled coil</keyword>
<feature type="domain" description="V-SNARE coiled-coil homology" evidence="10">
    <location>
        <begin position="12"/>
        <end position="72"/>
    </location>
</feature>
<evidence type="ECO:0000256" key="6">
    <source>
        <dbReference type="ARBA" id="ARBA00023136"/>
    </source>
</evidence>
<keyword evidence="5 9" id="KW-1133">Transmembrane helix</keyword>
<dbReference type="GO" id="GO:0005737">
    <property type="term" value="C:cytoplasm"/>
    <property type="evidence" value="ECO:0007669"/>
    <property type="project" value="UniProtKB-ARBA"/>
</dbReference>
<evidence type="ECO:0000256" key="2">
    <source>
        <dbReference type="ARBA" id="ARBA00022448"/>
    </source>
</evidence>
<keyword evidence="6 9" id="KW-0472">Membrane</keyword>
<organism evidence="11 12">
    <name type="scientific">Caenorhabditis bovis</name>
    <dbReference type="NCBI Taxonomy" id="2654633"/>
    <lineage>
        <taxon>Eukaryota</taxon>
        <taxon>Metazoa</taxon>
        <taxon>Ecdysozoa</taxon>
        <taxon>Nematoda</taxon>
        <taxon>Chromadorea</taxon>
        <taxon>Rhabditida</taxon>
        <taxon>Rhabditina</taxon>
        <taxon>Rhabditomorpha</taxon>
        <taxon>Rhabditoidea</taxon>
        <taxon>Rhabditidae</taxon>
        <taxon>Peloderinae</taxon>
        <taxon>Caenorhabditis</taxon>
    </lineage>
</organism>
<dbReference type="GO" id="GO:0016192">
    <property type="term" value="P:vesicle-mediated transport"/>
    <property type="evidence" value="ECO:0007669"/>
    <property type="project" value="InterPro"/>
</dbReference>
<dbReference type="Pfam" id="PF00957">
    <property type="entry name" value="Synaptobrevin"/>
    <property type="match status" value="1"/>
</dbReference>
<evidence type="ECO:0000256" key="7">
    <source>
        <dbReference type="ARBA" id="ARBA00046280"/>
    </source>
</evidence>
<dbReference type="SUPFAM" id="SSF58038">
    <property type="entry name" value="SNARE fusion complex"/>
    <property type="match status" value="1"/>
</dbReference>
<reference evidence="11 12" key="1">
    <citation type="submission" date="2020-04" db="EMBL/GenBank/DDBJ databases">
        <authorList>
            <person name="Laetsch R D."/>
            <person name="Stevens L."/>
            <person name="Kumar S."/>
            <person name="Blaxter L. M."/>
        </authorList>
    </citation>
    <scope>NUCLEOTIDE SEQUENCE [LARGE SCALE GENOMIC DNA]</scope>
</reference>
<comment type="subcellular location">
    <subcellularLocation>
        <location evidence="7">Endomembrane system</location>
        <topology evidence="7">Single-pass type IV membrane protein</topology>
    </subcellularLocation>
</comment>
<keyword evidence="12" id="KW-1185">Reference proteome</keyword>
<dbReference type="Gene3D" id="1.20.5.110">
    <property type="match status" value="1"/>
</dbReference>
<dbReference type="InterPro" id="IPR042855">
    <property type="entry name" value="V_SNARE_CC"/>
</dbReference>
<dbReference type="GO" id="GO:0015031">
    <property type="term" value="P:protein transport"/>
    <property type="evidence" value="ECO:0007669"/>
    <property type="project" value="UniProtKB-KW"/>
</dbReference>
<evidence type="ECO:0000256" key="5">
    <source>
        <dbReference type="ARBA" id="ARBA00022989"/>
    </source>
</evidence>
<evidence type="ECO:0000259" key="10">
    <source>
        <dbReference type="PROSITE" id="PS50892"/>
    </source>
</evidence>
<proteinExistence type="inferred from homology"/>
<keyword evidence="2" id="KW-0813">Transport</keyword>
<sequence>MESGTSDEQQGKMNGIKEQVDNVKAIMVQNVERILERGERLDNIERRTEQLHASSANFKMTARKVQRKFCLLNAKWTAICILVCLLVTAVLIVLILHWCGVIGNKKND</sequence>
<evidence type="ECO:0000313" key="12">
    <source>
        <dbReference type="Proteomes" id="UP000494206"/>
    </source>
</evidence>
<name>A0A8S1F937_9PELO</name>
<feature type="transmembrane region" description="Helical" evidence="9">
    <location>
        <begin position="76"/>
        <end position="98"/>
    </location>
</feature>
<dbReference type="GO" id="GO:0012505">
    <property type="term" value="C:endomembrane system"/>
    <property type="evidence" value="ECO:0007669"/>
    <property type="project" value="UniProtKB-SubCell"/>
</dbReference>
<accession>A0A8S1F937</accession>
<dbReference type="AlphaFoldDB" id="A0A8S1F937"/>
<evidence type="ECO:0000256" key="8">
    <source>
        <dbReference type="PROSITE-ProRule" id="PRU00290"/>
    </source>
</evidence>
<evidence type="ECO:0000313" key="11">
    <source>
        <dbReference type="EMBL" id="CAB3409062.1"/>
    </source>
</evidence>
<dbReference type="Proteomes" id="UP000494206">
    <property type="component" value="Unassembled WGS sequence"/>
</dbReference>
<comment type="similarity">
    <text evidence="1">Belongs to the synaptobrevin family.</text>
</comment>
<evidence type="ECO:0000256" key="1">
    <source>
        <dbReference type="ARBA" id="ARBA00008025"/>
    </source>
</evidence>
<dbReference type="PROSITE" id="PS50892">
    <property type="entry name" value="V_SNARE"/>
    <property type="match status" value="1"/>
</dbReference>
<dbReference type="FunFam" id="1.20.5.110:FF:000004">
    <property type="entry name" value="Vesicle-associated membrane protein 7"/>
    <property type="match status" value="1"/>
</dbReference>
<dbReference type="GO" id="GO:0016020">
    <property type="term" value="C:membrane"/>
    <property type="evidence" value="ECO:0007669"/>
    <property type="project" value="InterPro"/>
</dbReference>
<protein>
    <recommendedName>
        <fullName evidence="10">V-SNARE coiled-coil homology domain-containing protein</fullName>
    </recommendedName>
</protein>
<dbReference type="InterPro" id="IPR016444">
    <property type="entry name" value="Synaptobrevin/VAMP"/>
</dbReference>
<evidence type="ECO:0000256" key="3">
    <source>
        <dbReference type="ARBA" id="ARBA00022692"/>
    </source>
</evidence>
<keyword evidence="4" id="KW-0653">Protein transport</keyword>
<dbReference type="PRINTS" id="PR00219">
    <property type="entry name" value="SYNAPTOBREVN"/>
</dbReference>
<keyword evidence="3 9" id="KW-0812">Transmembrane</keyword>
<dbReference type="EMBL" id="CADEPM010000008">
    <property type="protein sequence ID" value="CAB3409062.1"/>
    <property type="molecule type" value="Genomic_DNA"/>
</dbReference>
<dbReference type="OrthoDB" id="190375at2759"/>
<comment type="caution">
    <text evidence="11">The sequence shown here is derived from an EMBL/GenBank/DDBJ whole genome shotgun (WGS) entry which is preliminary data.</text>
</comment>
<dbReference type="PANTHER" id="PTHR45701">
    <property type="entry name" value="SYNAPTOBREVIN FAMILY MEMBER"/>
    <property type="match status" value="1"/>
</dbReference>
<dbReference type="InterPro" id="IPR001388">
    <property type="entry name" value="Synaptobrevin-like"/>
</dbReference>
<evidence type="ECO:0000256" key="9">
    <source>
        <dbReference type="SAM" id="Phobius"/>
    </source>
</evidence>
<evidence type="ECO:0000256" key="4">
    <source>
        <dbReference type="ARBA" id="ARBA00022927"/>
    </source>
</evidence>